<protein>
    <recommendedName>
        <fullName evidence="4">Ig-like domain-containing protein</fullName>
    </recommendedName>
</protein>
<dbReference type="EMBL" id="PFBJ01000004">
    <property type="protein sequence ID" value="PIT91314.1"/>
    <property type="molecule type" value="Genomic_DNA"/>
</dbReference>
<gene>
    <name evidence="2" type="ORF">COU17_00785</name>
</gene>
<accession>A0A2M6WEZ7</accession>
<sequence length="218" mass="21837">MTLFALGALVIALSVAIDTGTTGSMREAGQTSVEVGVAATSPHGDGYVIPASCGSPHTGDLCTPPTFNCSPDAINEGAAITCSWQCDSSTSSAGVNFSTGGATSGSVNLTPNTSTTYTVQCSNGGQASESVTVLNPDLSITATPVQVRFGDTSTIVWEATEVNSCSVTGPNFSASGTSGSQGTGSVTQESTYTLSCSTDGGTVSESVTIRLIPAFEEF</sequence>
<keyword evidence="1" id="KW-0732">Signal</keyword>
<name>A0A2M6WEZ7_9BACT</name>
<comment type="caution">
    <text evidence="2">The sequence shown here is derived from an EMBL/GenBank/DDBJ whole genome shotgun (WGS) entry which is preliminary data.</text>
</comment>
<evidence type="ECO:0000313" key="3">
    <source>
        <dbReference type="Proteomes" id="UP000228809"/>
    </source>
</evidence>
<evidence type="ECO:0000313" key="2">
    <source>
        <dbReference type="EMBL" id="PIT91314.1"/>
    </source>
</evidence>
<dbReference type="Proteomes" id="UP000228809">
    <property type="component" value="Unassembled WGS sequence"/>
</dbReference>
<feature type="chain" id="PRO_5014902153" description="Ig-like domain-containing protein" evidence="1">
    <location>
        <begin position="17"/>
        <end position="218"/>
    </location>
</feature>
<organism evidence="2 3">
    <name type="scientific">Candidatus Kaiserbacteria bacterium CG10_big_fil_rev_8_21_14_0_10_49_17</name>
    <dbReference type="NCBI Taxonomy" id="1974609"/>
    <lineage>
        <taxon>Bacteria</taxon>
        <taxon>Candidatus Kaiseribacteriota</taxon>
    </lineage>
</organism>
<proteinExistence type="predicted"/>
<dbReference type="AlphaFoldDB" id="A0A2M6WEZ7"/>
<feature type="signal peptide" evidence="1">
    <location>
        <begin position="1"/>
        <end position="16"/>
    </location>
</feature>
<reference evidence="3" key="1">
    <citation type="submission" date="2017-09" db="EMBL/GenBank/DDBJ databases">
        <title>Depth-based differentiation of microbial function through sediment-hosted aquifers and enrichment of novel symbionts in the deep terrestrial subsurface.</title>
        <authorList>
            <person name="Probst A.J."/>
            <person name="Ladd B."/>
            <person name="Jarett J.K."/>
            <person name="Geller-Mcgrath D.E."/>
            <person name="Sieber C.M.K."/>
            <person name="Emerson J.B."/>
            <person name="Anantharaman K."/>
            <person name="Thomas B.C."/>
            <person name="Malmstrom R."/>
            <person name="Stieglmeier M."/>
            <person name="Klingl A."/>
            <person name="Woyke T."/>
            <person name="Ryan C.M."/>
            <person name="Banfield J.F."/>
        </authorList>
    </citation>
    <scope>NUCLEOTIDE SEQUENCE [LARGE SCALE GENOMIC DNA]</scope>
</reference>
<evidence type="ECO:0000256" key="1">
    <source>
        <dbReference type="SAM" id="SignalP"/>
    </source>
</evidence>
<evidence type="ECO:0008006" key="4">
    <source>
        <dbReference type="Google" id="ProtNLM"/>
    </source>
</evidence>